<protein>
    <submittedName>
        <fullName evidence="1">Uncharacterized protein</fullName>
    </submittedName>
</protein>
<keyword evidence="2" id="KW-1185">Reference proteome</keyword>
<sequence length="56" mass="6780">MLNVPRYKVTKCDNTEMMTLTYVKRWWYCDGQPDSPRRVRWGFRKMIPAIVPYLAP</sequence>
<name>E9I2J2_DAPPU</name>
<evidence type="ECO:0000313" key="1">
    <source>
        <dbReference type="EMBL" id="EFX61789.1"/>
    </source>
</evidence>
<dbReference type="Proteomes" id="UP000000305">
    <property type="component" value="Unassembled WGS sequence"/>
</dbReference>
<dbReference type="KEGG" id="dpx:DAPPUDRAFT_271833"/>
<organism evidence="1 2">
    <name type="scientific">Daphnia pulex</name>
    <name type="common">Water flea</name>
    <dbReference type="NCBI Taxonomy" id="6669"/>
    <lineage>
        <taxon>Eukaryota</taxon>
        <taxon>Metazoa</taxon>
        <taxon>Ecdysozoa</taxon>
        <taxon>Arthropoda</taxon>
        <taxon>Crustacea</taxon>
        <taxon>Branchiopoda</taxon>
        <taxon>Diplostraca</taxon>
        <taxon>Cladocera</taxon>
        <taxon>Anomopoda</taxon>
        <taxon>Daphniidae</taxon>
        <taxon>Daphnia</taxon>
    </lineage>
</organism>
<accession>E9I2J2</accession>
<dbReference type="AlphaFoldDB" id="E9I2J2"/>
<dbReference type="HOGENOM" id="CLU_3016290_0_0_1"/>
<evidence type="ECO:0000313" key="2">
    <source>
        <dbReference type="Proteomes" id="UP000000305"/>
    </source>
</evidence>
<reference evidence="1 2" key="1">
    <citation type="journal article" date="2011" name="Science">
        <title>The ecoresponsive genome of Daphnia pulex.</title>
        <authorList>
            <person name="Colbourne J.K."/>
            <person name="Pfrender M.E."/>
            <person name="Gilbert D."/>
            <person name="Thomas W.K."/>
            <person name="Tucker A."/>
            <person name="Oakley T.H."/>
            <person name="Tokishita S."/>
            <person name="Aerts A."/>
            <person name="Arnold G.J."/>
            <person name="Basu M.K."/>
            <person name="Bauer D.J."/>
            <person name="Caceres C.E."/>
            <person name="Carmel L."/>
            <person name="Casola C."/>
            <person name="Choi J.H."/>
            <person name="Detter J.C."/>
            <person name="Dong Q."/>
            <person name="Dusheyko S."/>
            <person name="Eads B.D."/>
            <person name="Frohlich T."/>
            <person name="Geiler-Samerotte K.A."/>
            <person name="Gerlach D."/>
            <person name="Hatcher P."/>
            <person name="Jogdeo S."/>
            <person name="Krijgsveld J."/>
            <person name="Kriventseva E.V."/>
            <person name="Kultz D."/>
            <person name="Laforsch C."/>
            <person name="Lindquist E."/>
            <person name="Lopez J."/>
            <person name="Manak J.R."/>
            <person name="Muller J."/>
            <person name="Pangilinan J."/>
            <person name="Patwardhan R.P."/>
            <person name="Pitluck S."/>
            <person name="Pritham E.J."/>
            <person name="Rechtsteiner A."/>
            <person name="Rho M."/>
            <person name="Rogozin I.B."/>
            <person name="Sakarya O."/>
            <person name="Salamov A."/>
            <person name="Schaack S."/>
            <person name="Shapiro H."/>
            <person name="Shiga Y."/>
            <person name="Skalitzky C."/>
            <person name="Smith Z."/>
            <person name="Souvorov A."/>
            <person name="Sung W."/>
            <person name="Tang Z."/>
            <person name="Tsuchiya D."/>
            <person name="Tu H."/>
            <person name="Vos H."/>
            <person name="Wang M."/>
            <person name="Wolf Y.I."/>
            <person name="Yamagata H."/>
            <person name="Yamada T."/>
            <person name="Ye Y."/>
            <person name="Shaw J.R."/>
            <person name="Andrews J."/>
            <person name="Crease T.J."/>
            <person name="Tang H."/>
            <person name="Lucas S.M."/>
            <person name="Robertson H.M."/>
            <person name="Bork P."/>
            <person name="Koonin E.V."/>
            <person name="Zdobnov E.M."/>
            <person name="Grigoriev I.V."/>
            <person name="Lynch M."/>
            <person name="Boore J.L."/>
        </authorList>
    </citation>
    <scope>NUCLEOTIDE SEQUENCE [LARGE SCALE GENOMIC DNA]</scope>
</reference>
<proteinExistence type="predicted"/>
<gene>
    <name evidence="1" type="ORF">DAPPUDRAFT_271833</name>
</gene>
<dbReference type="InParanoid" id="E9I2J2"/>
<dbReference type="EMBL" id="GL734124">
    <property type="protein sequence ID" value="EFX61789.1"/>
    <property type="molecule type" value="Genomic_DNA"/>
</dbReference>